<evidence type="ECO:0000256" key="1">
    <source>
        <dbReference type="SAM" id="MobiDB-lite"/>
    </source>
</evidence>
<protein>
    <submittedName>
        <fullName evidence="2">Uncharacterized protein</fullName>
    </submittedName>
</protein>
<evidence type="ECO:0000313" key="3">
    <source>
        <dbReference type="Proteomes" id="UP001153269"/>
    </source>
</evidence>
<gene>
    <name evidence="2" type="ORF">PLEPLA_LOCUS42027</name>
</gene>
<organism evidence="2 3">
    <name type="scientific">Pleuronectes platessa</name>
    <name type="common">European plaice</name>
    <dbReference type="NCBI Taxonomy" id="8262"/>
    <lineage>
        <taxon>Eukaryota</taxon>
        <taxon>Metazoa</taxon>
        <taxon>Chordata</taxon>
        <taxon>Craniata</taxon>
        <taxon>Vertebrata</taxon>
        <taxon>Euteleostomi</taxon>
        <taxon>Actinopterygii</taxon>
        <taxon>Neopterygii</taxon>
        <taxon>Teleostei</taxon>
        <taxon>Neoteleostei</taxon>
        <taxon>Acanthomorphata</taxon>
        <taxon>Carangaria</taxon>
        <taxon>Pleuronectiformes</taxon>
        <taxon>Pleuronectoidei</taxon>
        <taxon>Pleuronectidae</taxon>
        <taxon>Pleuronectes</taxon>
    </lineage>
</organism>
<accession>A0A9N7VNI8</accession>
<reference evidence="2" key="1">
    <citation type="submission" date="2020-03" db="EMBL/GenBank/DDBJ databases">
        <authorList>
            <person name="Weist P."/>
        </authorList>
    </citation>
    <scope>NUCLEOTIDE SEQUENCE</scope>
</reference>
<feature type="region of interest" description="Disordered" evidence="1">
    <location>
        <begin position="1"/>
        <end position="34"/>
    </location>
</feature>
<comment type="caution">
    <text evidence="2">The sequence shown here is derived from an EMBL/GenBank/DDBJ whole genome shotgun (WGS) entry which is preliminary data.</text>
</comment>
<dbReference type="EMBL" id="CADEAL010004204">
    <property type="protein sequence ID" value="CAB1454263.1"/>
    <property type="molecule type" value="Genomic_DNA"/>
</dbReference>
<sequence length="181" mass="20132">MLHAAKISSRTHLPKPEAEYAARGPLDSHDADNWRAPIEERAATTWLDVSGASRNRPCRRYSRGEACEEYSGQQTASEPEQEALCKDTQSSERPCTAPGEQMLGDYTPVLATPTNRHVIRPDQGDDEEGELCSPVFEVSWAADVTMVMFSQLTVIHHHHRELEKPQLSPAETARCPINVAL</sequence>
<keyword evidence="3" id="KW-1185">Reference proteome</keyword>
<dbReference type="AlphaFoldDB" id="A0A9N7VNI8"/>
<dbReference type="Proteomes" id="UP001153269">
    <property type="component" value="Unassembled WGS sequence"/>
</dbReference>
<name>A0A9N7VNI8_PLEPL</name>
<proteinExistence type="predicted"/>
<feature type="region of interest" description="Disordered" evidence="1">
    <location>
        <begin position="69"/>
        <end position="95"/>
    </location>
</feature>
<feature type="compositionally biased region" description="Basic and acidic residues" evidence="1">
    <location>
        <begin position="14"/>
        <end position="34"/>
    </location>
</feature>
<evidence type="ECO:0000313" key="2">
    <source>
        <dbReference type="EMBL" id="CAB1454263.1"/>
    </source>
</evidence>